<organism evidence="2 3">
    <name type="scientific">Streptomyces toxytricini</name>
    <name type="common">Actinomyces toxytricini</name>
    <dbReference type="NCBI Taxonomy" id="67369"/>
    <lineage>
        <taxon>Bacteria</taxon>
        <taxon>Bacillati</taxon>
        <taxon>Actinomycetota</taxon>
        <taxon>Actinomycetes</taxon>
        <taxon>Kitasatosporales</taxon>
        <taxon>Streptomycetaceae</taxon>
        <taxon>Streptomyces</taxon>
    </lineage>
</organism>
<dbReference type="InterPro" id="IPR014922">
    <property type="entry name" value="YdhG-like"/>
</dbReference>
<evidence type="ECO:0000259" key="1">
    <source>
        <dbReference type="Pfam" id="PF08818"/>
    </source>
</evidence>
<name>A0ABW8ED60_STRT5</name>
<comment type="caution">
    <text evidence="2">The sequence shown here is derived from an EMBL/GenBank/DDBJ whole genome shotgun (WGS) entry which is preliminary data.</text>
</comment>
<dbReference type="EMBL" id="JBIUYY010000003">
    <property type="protein sequence ID" value="MFJ2821148.1"/>
    <property type="molecule type" value="Genomic_DNA"/>
</dbReference>
<dbReference type="SUPFAM" id="SSF159888">
    <property type="entry name" value="YdhG-like"/>
    <property type="match status" value="1"/>
</dbReference>
<reference evidence="2 3" key="1">
    <citation type="submission" date="2024-10" db="EMBL/GenBank/DDBJ databases">
        <title>The Natural Products Discovery Center: Release of the First 8490 Sequenced Strains for Exploring Actinobacteria Biosynthetic Diversity.</title>
        <authorList>
            <person name="Kalkreuter E."/>
            <person name="Kautsar S.A."/>
            <person name="Yang D."/>
            <person name="Bader C.D."/>
            <person name="Teijaro C.N."/>
            <person name="Fluegel L."/>
            <person name="Davis C.M."/>
            <person name="Simpson J.R."/>
            <person name="Lauterbach L."/>
            <person name="Steele A.D."/>
            <person name="Gui C."/>
            <person name="Meng S."/>
            <person name="Li G."/>
            <person name="Viehrig K."/>
            <person name="Ye F."/>
            <person name="Su P."/>
            <person name="Kiefer A.F."/>
            <person name="Nichols A."/>
            <person name="Cepeda A.J."/>
            <person name="Yan W."/>
            <person name="Fan B."/>
            <person name="Jiang Y."/>
            <person name="Adhikari A."/>
            <person name="Zheng C.-J."/>
            <person name="Schuster L."/>
            <person name="Cowan T.M."/>
            <person name="Smanski M.J."/>
            <person name="Chevrette M.G."/>
            <person name="De Carvalho L.P.S."/>
            <person name="Shen B."/>
        </authorList>
    </citation>
    <scope>NUCLEOTIDE SEQUENCE [LARGE SCALE GENOMIC DNA]</scope>
    <source>
        <strain evidence="2 3">NPDC087220</strain>
    </source>
</reference>
<proteinExistence type="predicted"/>
<keyword evidence="3" id="KW-1185">Reference proteome</keyword>
<evidence type="ECO:0000313" key="2">
    <source>
        <dbReference type="EMBL" id="MFJ2821148.1"/>
    </source>
</evidence>
<protein>
    <submittedName>
        <fullName evidence="2">Iron chaperone</fullName>
    </submittedName>
</protein>
<sequence>MAAAKTVDDYLAALPEEVRPVLQEVRRTLHAAVPGAGETISYGIPALTSGGRAVVHFAGWKHHISVYPVPDTAGDAALEAELTPYRAGRGTLKFPLNHPVPLPLLARVAARLLEQRTHRPEDPD</sequence>
<dbReference type="RefSeq" id="WP_365516660.1">
    <property type="nucleotide sequence ID" value="NZ_JBFANW010000763.1"/>
</dbReference>
<accession>A0ABW8ED60</accession>
<evidence type="ECO:0000313" key="3">
    <source>
        <dbReference type="Proteomes" id="UP001617351"/>
    </source>
</evidence>
<dbReference type="Gene3D" id="3.90.1150.200">
    <property type="match status" value="1"/>
</dbReference>
<gene>
    <name evidence="2" type="ORF">ACIO7M_08555</name>
</gene>
<feature type="domain" description="YdhG-like" evidence="1">
    <location>
        <begin position="19"/>
        <end position="109"/>
    </location>
</feature>
<dbReference type="Proteomes" id="UP001617351">
    <property type="component" value="Unassembled WGS sequence"/>
</dbReference>
<dbReference type="Pfam" id="PF08818">
    <property type="entry name" value="DUF1801"/>
    <property type="match status" value="1"/>
</dbReference>